<organism evidence="1 2">
    <name type="scientific">Schaalia odontolytica</name>
    <dbReference type="NCBI Taxonomy" id="1660"/>
    <lineage>
        <taxon>Bacteria</taxon>
        <taxon>Bacillati</taxon>
        <taxon>Actinomycetota</taxon>
        <taxon>Actinomycetes</taxon>
        <taxon>Actinomycetales</taxon>
        <taxon>Actinomycetaceae</taxon>
        <taxon>Schaalia</taxon>
    </lineage>
</organism>
<gene>
    <name evidence="1" type="ORF">CYJ22_00070</name>
</gene>
<accession>A0A2I1I2H2</accession>
<comment type="caution">
    <text evidence="1">The sequence shown here is derived from an EMBL/GenBank/DDBJ whole genome shotgun (WGS) entry which is preliminary data.</text>
</comment>
<protein>
    <submittedName>
        <fullName evidence="1">Uncharacterized protein</fullName>
    </submittedName>
</protein>
<sequence>MRRLFSDSQSFDDVEFPRVDEFNDDVFKEEFNGYGFLENVDLQELCDIIERLSGDKLERFVRAFSVYDEDIWDLYYHGFRKLNSVETAERSLFTKGGVRSWIEGEGPCVGVVDQDVIDRRKKKVEWSLASGIYAGLELLFSIDRAMTSLRRYLYSSRTETFILKVLSRDK</sequence>
<name>A0A2I1I2H2_9ACTO</name>
<proteinExistence type="predicted"/>
<dbReference type="EMBL" id="PKKM01000001">
    <property type="protein sequence ID" value="PKY65332.1"/>
    <property type="molecule type" value="Genomic_DNA"/>
</dbReference>
<dbReference type="AlphaFoldDB" id="A0A2I1I2H2"/>
<evidence type="ECO:0000313" key="2">
    <source>
        <dbReference type="Proteomes" id="UP000234198"/>
    </source>
</evidence>
<reference evidence="1 2" key="1">
    <citation type="submission" date="2017-12" db="EMBL/GenBank/DDBJ databases">
        <title>Phylogenetic diversity of female urinary microbiome.</title>
        <authorList>
            <person name="Thomas-White K."/>
            <person name="Wolfe A.J."/>
        </authorList>
    </citation>
    <scope>NUCLEOTIDE SEQUENCE [LARGE SCALE GENOMIC DNA]</scope>
    <source>
        <strain evidence="1 2">UMB0018</strain>
    </source>
</reference>
<evidence type="ECO:0000313" key="1">
    <source>
        <dbReference type="EMBL" id="PKY65332.1"/>
    </source>
</evidence>
<dbReference type="Proteomes" id="UP000234198">
    <property type="component" value="Unassembled WGS sequence"/>
</dbReference>